<proteinExistence type="predicted"/>
<evidence type="ECO:0000256" key="1">
    <source>
        <dbReference type="SAM" id="SignalP"/>
    </source>
</evidence>
<feature type="signal peptide" evidence="1">
    <location>
        <begin position="1"/>
        <end position="20"/>
    </location>
</feature>
<organism evidence="2 3">
    <name type="scientific">Spirosoma flavum</name>
    <dbReference type="NCBI Taxonomy" id="2048557"/>
    <lineage>
        <taxon>Bacteria</taxon>
        <taxon>Pseudomonadati</taxon>
        <taxon>Bacteroidota</taxon>
        <taxon>Cytophagia</taxon>
        <taxon>Cytophagales</taxon>
        <taxon>Cytophagaceae</taxon>
        <taxon>Spirosoma</taxon>
    </lineage>
</organism>
<feature type="chain" id="PRO_5047463351" evidence="1">
    <location>
        <begin position="21"/>
        <end position="111"/>
    </location>
</feature>
<keyword evidence="1" id="KW-0732">Signal</keyword>
<dbReference type="Proteomes" id="UP001597512">
    <property type="component" value="Unassembled WGS sequence"/>
</dbReference>
<feature type="non-terminal residue" evidence="2">
    <location>
        <position position="1"/>
    </location>
</feature>
<gene>
    <name evidence="2" type="ORF">ACFS25_31865</name>
</gene>
<comment type="caution">
    <text evidence="2">The sequence shown here is derived from an EMBL/GenBank/DDBJ whole genome shotgun (WGS) entry which is preliminary data.</text>
</comment>
<keyword evidence="3" id="KW-1185">Reference proteome</keyword>
<accession>A0ABW6ASN1</accession>
<sequence length="111" mass="12088">LTMKILATLVCLLVVTASFAQQNLMKEKSDSLQNQNIDNMPILKGQGHALDIPTRNGKGNAIPMPNRSMPVALNSKEQVSVSVKAKSKPVTNWSVDSLFQVMPSTTLPKKN</sequence>
<evidence type="ECO:0000313" key="2">
    <source>
        <dbReference type="EMBL" id="MFD2938402.1"/>
    </source>
</evidence>
<dbReference type="EMBL" id="JBHUOM010000076">
    <property type="protein sequence ID" value="MFD2938402.1"/>
    <property type="molecule type" value="Genomic_DNA"/>
</dbReference>
<protein>
    <submittedName>
        <fullName evidence="2">Uncharacterized protein</fullName>
    </submittedName>
</protein>
<evidence type="ECO:0000313" key="3">
    <source>
        <dbReference type="Proteomes" id="UP001597512"/>
    </source>
</evidence>
<reference evidence="3" key="1">
    <citation type="journal article" date="2019" name="Int. J. Syst. Evol. Microbiol.">
        <title>The Global Catalogue of Microorganisms (GCM) 10K type strain sequencing project: providing services to taxonomists for standard genome sequencing and annotation.</title>
        <authorList>
            <consortium name="The Broad Institute Genomics Platform"/>
            <consortium name="The Broad Institute Genome Sequencing Center for Infectious Disease"/>
            <person name="Wu L."/>
            <person name="Ma J."/>
        </authorList>
    </citation>
    <scope>NUCLEOTIDE SEQUENCE [LARGE SCALE GENOMIC DNA]</scope>
    <source>
        <strain evidence="3">KCTC 52490</strain>
    </source>
</reference>
<dbReference type="RefSeq" id="WP_381509283.1">
    <property type="nucleotide sequence ID" value="NZ_JBHUOM010000076.1"/>
</dbReference>
<name>A0ABW6ASN1_9BACT</name>